<feature type="compositionally biased region" description="Basic and acidic residues" evidence="1">
    <location>
        <begin position="270"/>
        <end position="280"/>
    </location>
</feature>
<evidence type="ECO:0000313" key="4">
    <source>
        <dbReference type="WBParaSite" id="TREG1_125330.1"/>
    </source>
</evidence>
<dbReference type="Proteomes" id="UP000050795">
    <property type="component" value="Unassembled WGS sequence"/>
</dbReference>
<dbReference type="InterPro" id="IPR029021">
    <property type="entry name" value="Prot-tyrosine_phosphatase-like"/>
</dbReference>
<keyword evidence="2" id="KW-0472">Membrane</keyword>
<keyword evidence="3" id="KW-1185">Reference proteome</keyword>
<reference evidence="3" key="1">
    <citation type="submission" date="2022-06" db="EMBL/GenBank/DDBJ databases">
        <authorList>
            <person name="Berger JAMES D."/>
            <person name="Berger JAMES D."/>
        </authorList>
    </citation>
    <scope>NUCLEOTIDE SEQUENCE [LARGE SCALE GENOMIC DNA]</scope>
</reference>
<feature type="compositionally biased region" description="Low complexity" evidence="1">
    <location>
        <begin position="245"/>
        <end position="269"/>
    </location>
</feature>
<dbReference type="Gene3D" id="3.90.190.10">
    <property type="entry name" value="Protein tyrosine phosphatase superfamily"/>
    <property type="match status" value="1"/>
</dbReference>
<evidence type="ECO:0000256" key="1">
    <source>
        <dbReference type="SAM" id="MobiDB-lite"/>
    </source>
</evidence>
<organism evidence="3 4">
    <name type="scientific">Trichobilharzia regenti</name>
    <name type="common">Nasal bird schistosome</name>
    <dbReference type="NCBI Taxonomy" id="157069"/>
    <lineage>
        <taxon>Eukaryota</taxon>
        <taxon>Metazoa</taxon>
        <taxon>Spiralia</taxon>
        <taxon>Lophotrochozoa</taxon>
        <taxon>Platyhelminthes</taxon>
        <taxon>Trematoda</taxon>
        <taxon>Digenea</taxon>
        <taxon>Strigeidida</taxon>
        <taxon>Schistosomatoidea</taxon>
        <taxon>Schistosomatidae</taxon>
        <taxon>Trichobilharzia</taxon>
    </lineage>
</organism>
<feature type="compositionally biased region" description="Basic and acidic residues" evidence="1">
    <location>
        <begin position="209"/>
        <end position="224"/>
    </location>
</feature>
<dbReference type="WBParaSite" id="TREG1_125330.1">
    <property type="protein sequence ID" value="TREG1_125330.1"/>
    <property type="gene ID" value="TREG1_125330"/>
</dbReference>
<reference evidence="4" key="2">
    <citation type="submission" date="2023-11" db="UniProtKB">
        <authorList>
            <consortium name="WormBaseParasite"/>
        </authorList>
    </citation>
    <scope>IDENTIFICATION</scope>
</reference>
<proteinExistence type="predicted"/>
<feature type="region of interest" description="Disordered" evidence="1">
    <location>
        <begin position="208"/>
        <end position="281"/>
    </location>
</feature>
<keyword evidence="2" id="KW-0812">Transmembrane</keyword>
<sequence>MGAAYTKIVNYLYIVEHGEATSDANIKKAKITCTLSSTRKPAKASPYWKHIELNKSNEELLKDNLLAGARFIHESRCGRENIAVIIDSNNHQSAIFIVAYFYILSGLPVRLVRKAVMKLRERLDLTDEFDSTIESLTERKTPKELRDELFAHTSGFSEDLLIEDLKKIYQSADLEAPNQSEIKLDIKRDLSKRDSITPQNTLNQMFRRLSVDPEKKETLPKKTPDSPSTAHRFSSENPIISLKESNNNIDKNSNSNTTTTTTGNNIHANNKIETDKHMSDHSSSVLKDIREDLNSAGKISHHDSEINNKAKEIAAAEIKALDDYLESSANHTNHNDQHHGYNDMNNNNDNKSTGGKKHISIVYALSHESTETDNVDKYLKSTTEEDRAKTRKTVKIVHAYSKLDSEVDFI</sequence>
<evidence type="ECO:0000256" key="2">
    <source>
        <dbReference type="SAM" id="Phobius"/>
    </source>
</evidence>
<accession>A0AA85J0R1</accession>
<keyword evidence="2" id="KW-1133">Transmembrane helix</keyword>
<feature type="region of interest" description="Disordered" evidence="1">
    <location>
        <begin position="329"/>
        <end position="355"/>
    </location>
</feature>
<evidence type="ECO:0000313" key="3">
    <source>
        <dbReference type="Proteomes" id="UP000050795"/>
    </source>
</evidence>
<protein>
    <submittedName>
        <fullName evidence="4">Uncharacterized protein</fullName>
    </submittedName>
</protein>
<dbReference type="AlphaFoldDB" id="A0AA85J0R1"/>
<name>A0AA85J0R1_TRIRE</name>
<feature type="transmembrane region" description="Helical" evidence="2">
    <location>
        <begin position="94"/>
        <end position="112"/>
    </location>
</feature>
<feature type="compositionally biased region" description="Polar residues" evidence="1">
    <location>
        <begin position="225"/>
        <end position="238"/>
    </location>
</feature>